<accession>A0A6J5PCX6</accession>
<evidence type="ECO:0000313" key="2">
    <source>
        <dbReference type="EMBL" id="CAB4158469.1"/>
    </source>
</evidence>
<reference evidence="3" key="1">
    <citation type="submission" date="2020-04" db="EMBL/GenBank/DDBJ databases">
        <authorList>
            <person name="Chiriac C."/>
            <person name="Salcher M."/>
            <person name="Ghai R."/>
            <person name="Kavagutti S V."/>
        </authorList>
    </citation>
    <scope>NUCLEOTIDE SEQUENCE</scope>
</reference>
<sequence length="106" mass="11786">MTNDKDSTVPLIIQDPKTSRELFRIKADGSVVGEIVDASEAAKVFFEALRSYLPQPTQSDALKAENEQLRRDHAAAVKEANIAKARLKGVTKQWHADRAALQEKNK</sequence>
<gene>
    <name evidence="2" type="ORF">UFOVP714_12</name>
    <name evidence="3" type="ORF">UFOVP864_48</name>
</gene>
<protein>
    <submittedName>
        <fullName evidence="3">Uncharacterized protein</fullName>
    </submittedName>
</protein>
<keyword evidence="1" id="KW-0175">Coiled coil</keyword>
<dbReference type="EMBL" id="LR796814">
    <property type="protein sequence ID" value="CAB4167756.1"/>
    <property type="molecule type" value="Genomic_DNA"/>
</dbReference>
<evidence type="ECO:0000256" key="1">
    <source>
        <dbReference type="SAM" id="Coils"/>
    </source>
</evidence>
<evidence type="ECO:0000313" key="3">
    <source>
        <dbReference type="EMBL" id="CAB4167756.1"/>
    </source>
</evidence>
<proteinExistence type="predicted"/>
<dbReference type="EMBL" id="LR796674">
    <property type="protein sequence ID" value="CAB4158469.1"/>
    <property type="molecule type" value="Genomic_DNA"/>
</dbReference>
<feature type="coiled-coil region" evidence="1">
    <location>
        <begin position="59"/>
        <end position="86"/>
    </location>
</feature>
<name>A0A6J5PCX6_9CAUD</name>
<organism evidence="3">
    <name type="scientific">uncultured Caudovirales phage</name>
    <dbReference type="NCBI Taxonomy" id="2100421"/>
    <lineage>
        <taxon>Viruses</taxon>
        <taxon>Duplodnaviria</taxon>
        <taxon>Heunggongvirae</taxon>
        <taxon>Uroviricota</taxon>
        <taxon>Caudoviricetes</taxon>
        <taxon>Peduoviridae</taxon>
        <taxon>Maltschvirus</taxon>
        <taxon>Maltschvirus maltsch</taxon>
    </lineage>
</organism>